<reference evidence="9 10" key="1">
    <citation type="submission" date="2017-04" db="EMBL/GenBank/DDBJ databases">
        <authorList>
            <person name="Afonso C.L."/>
            <person name="Miller P.J."/>
            <person name="Scott M.A."/>
            <person name="Spackman E."/>
            <person name="Goraichik I."/>
            <person name="Dimitrov K.M."/>
            <person name="Suarez D.L."/>
            <person name="Swayne D.E."/>
        </authorList>
    </citation>
    <scope>NUCLEOTIDE SEQUENCE [LARGE SCALE GENOMIC DNA]</scope>
    <source>
        <strain evidence="9 10">DSM 26133</strain>
    </source>
</reference>
<evidence type="ECO:0000313" key="9">
    <source>
        <dbReference type="EMBL" id="SMD32322.1"/>
    </source>
</evidence>
<keyword evidence="4 6" id="KW-1133">Transmembrane helix</keyword>
<keyword evidence="5 6" id="KW-0472">Membrane</keyword>
<evidence type="ECO:0000256" key="5">
    <source>
        <dbReference type="ARBA" id="ARBA00023136"/>
    </source>
</evidence>
<feature type="transmembrane region" description="Helical" evidence="6">
    <location>
        <begin position="463"/>
        <end position="486"/>
    </location>
</feature>
<dbReference type="InterPro" id="IPR025857">
    <property type="entry name" value="MacB_PCD"/>
</dbReference>
<feature type="transmembrane region" description="Helical" evidence="6">
    <location>
        <begin position="506"/>
        <end position="529"/>
    </location>
</feature>
<feature type="transmembrane region" description="Helical" evidence="6">
    <location>
        <begin position="370"/>
        <end position="400"/>
    </location>
</feature>
<dbReference type="InterPro" id="IPR003838">
    <property type="entry name" value="ABC3_permease_C"/>
</dbReference>
<evidence type="ECO:0000259" key="7">
    <source>
        <dbReference type="Pfam" id="PF02687"/>
    </source>
</evidence>
<dbReference type="Pfam" id="PF12704">
    <property type="entry name" value="MacB_PCD"/>
    <property type="match status" value="2"/>
</dbReference>
<evidence type="ECO:0000256" key="6">
    <source>
        <dbReference type="SAM" id="Phobius"/>
    </source>
</evidence>
<dbReference type="STRING" id="692418.SAMN04488029_0666"/>
<dbReference type="NCBIfam" id="NF038404">
    <property type="entry name" value="perm_prefix_2"/>
    <property type="match status" value="1"/>
</dbReference>
<sequence length="895" mass="101416">MVNFKLDRHTEIKNPPKWLLKLFKWICPESIEEGLLGDLLEQFADQTKQYGERRAKIQFVWNIIRLIHPYILFKNKWVVNFLNMGLLKNHLLVAMRSMMKYKFYSFVNVLGLAAAIALVFLVSVFVQNQWSFDQFHNKKEKIFRLSSRKVDPVSGVKIKEDAITSIPLAPALKAEVTQIKDYTRLASTNVILMKDQTPFRESLTFVDQQFLEIFDFPMLSGSRSSALRERNAIVLTQDMAQKYFGYDDPMGKYIEVIIKDSTQTMQVTGIVDSKADQSSITFDLLVPLMMYQVDVSESIFNTFGVGVLESFVLLEEPNSLNDLSQLMSEVVQKYTPPSHTKMEIGLHSLSSMYFETEITGNTAFINPQKIWILVAIATLVLIVATINFITLSTGHALVRLKEVGLRKTLGAFNGQLRRQFVAEAFFVSLIACFVGVGIAFVMLPLFNNVLDANLSFDLTWDSLQVLFIVCILIAVVAGSLQGIALIQTKAQQALRGKASGSLRAGWLSRILIIIQFSLSTLLIMGTLVINAQMEYVQNKELGYDKERLLGLSMGGSEDRDANHRFFNKYKNMLSQEPQIQGVSAAMNPLKEKNWTKFRFMQSNEEEENIFFNLVTPEYVKSMGIEIVEGKDFRNDEPRDSKSILVNEALVRHFGFEDPLNAQIPGKDFDTPHRIVGVMKDFHFSTLHEKIEPLIIAVNLQAIRSGISGVTAYVWPPDIYQILVKVGPGDLEPVIEKMEEAWGNMETNEPFQCEFANEILARRYQEEQRYEKITTAASVFAILIAWMGLLGVTRLTVQKRTKEIGIRRVLGSTELSMISLLTRPFINLVLVSLILAAPMAWFVASEWLQSFTYRIDLRALEFVIAGGVVLLLTLLSVGFQAYRASLTSPVETIRCE</sequence>
<feature type="transmembrane region" description="Helical" evidence="6">
    <location>
        <begin position="103"/>
        <end position="126"/>
    </location>
</feature>
<evidence type="ECO:0000256" key="4">
    <source>
        <dbReference type="ARBA" id="ARBA00022989"/>
    </source>
</evidence>
<keyword evidence="3 6" id="KW-0812">Transmembrane</keyword>
<evidence type="ECO:0000259" key="8">
    <source>
        <dbReference type="Pfam" id="PF12704"/>
    </source>
</evidence>
<evidence type="ECO:0000256" key="1">
    <source>
        <dbReference type="ARBA" id="ARBA00004651"/>
    </source>
</evidence>
<dbReference type="Pfam" id="PF02687">
    <property type="entry name" value="FtsX"/>
    <property type="match status" value="2"/>
</dbReference>
<accession>A0A1W2G7B1</accession>
<feature type="domain" description="MacB-like periplasmic core" evidence="8">
    <location>
        <begin position="577"/>
        <end position="738"/>
    </location>
</feature>
<protein>
    <submittedName>
        <fullName evidence="9">Putative ABC transport system permease protein</fullName>
    </submittedName>
</protein>
<proteinExistence type="predicted"/>
<feature type="domain" description="ABC3 transporter permease C-terminal" evidence="7">
    <location>
        <begin position="375"/>
        <end position="485"/>
    </location>
</feature>
<feature type="transmembrane region" description="Helical" evidence="6">
    <location>
        <begin position="420"/>
        <end position="443"/>
    </location>
</feature>
<dbReference type="AlphaFoldDB" id="A0A1W2G7B1"/>
<dbReference type="PANTHER" id="PTHR30572">
    <property type="entry name" value="MEMBRANE COMPONENT OF TRANSPORTER-RELATED"/>
    <property type="match status" value="1"/>
</dbReference>
<comment type="subcellular location">
    <subcellularLocation>
        <location evidence="1">Cell membrane</location>
        <topology evidence="1">Multi-pass membrane protein</topology>
    </subcellularLocation>
</comment>
<keyword evidence="10" id="KW-1185">Reference proteome</keyword>
<dbReference type="GO" id="GO:0005886">
    <property type="term" value="C:plasma membrane"/>
    <property type="evidence" value="ECO:0007669"/>
    <property type="project" value="UniProtKB-SubCell"/>
</dbReference>
<feature type="transmembrane region" description="Helical" evidence="6">
    <location>
        <begin position="861"/>
        <end position="881"/>
    </location>
</feature>
<dbReference type="PANTHER" id="PTHR30572:SF18">
    <property type="entry name" value="ABC-TYPE MACROLIDE FAMILY EXPORT SYSTEM PERMEASE COMPONENT 2"/>
    <property type="match status" value="1"/>
</dbReference>
<evidence type="ECO:0000256" key="2">
    <source>
        <dbReference type="ARBA" id="ARBA00022475"/>
    </source>
</evidence>
<dbReference type="InterPro" id="IPR047699">
    <property type="entry name" value="Permease_put_prefix"/>
</dbReference>
<name>A0A1W2G7B1_REIFA</name>
<feature type="transmembrane region" description="Helical" evidence="6">
    <location>
        <begin position="817"/>
        <end position="841"/>
    </location>
</feature>
<feature type="transmembrane region" description="Helical" evidence="6">
    <location>
        <begin position="775"/>
        <end position="796"/>
    </location>
</feature>
<organism evidence="9 10">
    <name type="scientific">Reichenbachiella faecimaris</name>
    <dbReference type="NCBI Taxonomy" id="692418"/>
    <lineage>
        <taxon>Bacteria</taxon>
        <taxon>Pseudomonadati</taxon>
        <taxon>Bacteroidota</taxon>
        <taxon>Cytophagia</taxon>
        <taxon>Cytophagales</taxon>
        <taxon>Reichenbachiellaceae</taxon>
        <taxon>Reichenbachiella</taxon>
    </lineage>
</organism>
<evidence type="ECO:0000313" key="10">
    <source>
        <dbReference type="Proteomes" id="UP000192472"/>
    </source>
</evidence>
<dbReference type="GO" id="GO:0022857">
    <property type="term" value="F:transmembrane transporter activity"/>
    <property type="evidence" value="ECO:0007669"/>
    <property type="project" value="TreeGrafter"/>
</dbReference>
<dbReference type="Proteomes" id="UP000192472">
    <property type="component" value="Unassembled WGS sequence"/>
</dbReference>
<dbReference type="EMBL" id="FWYF01000001">
    <property type="protein sequence ID" value="SMD32322.1"/>
    <property type="molecule type" value="Genomic_DNA"/>
</dbReference>
<dbReference type="InterPro" id="IPR050250">
    <property type="entry name" value="Macrolide_Exporter_MacB"/>
</dbReference>
<gene>
    <name evidence="9" type="ORF">SAMN04488029_0666</name>
</gene>
<evidence type="ECO:0000256" key="3">
    <source>
        <dbReference type="ARBA" id="ARBA00022692"/>
    </source>
</evidence>
<keyword evidence="2" id="KW-1003">Cell membrane</keyword>
<feature type="domain" description="MacB-like periplasmic core" evidence="8">
    <location>
        <begin position="105"/>
        <end position="324"/>
    </location>
</feature>
<feature type="domain" description="ABC3 transporter permease C-terminal" evidence="7">
    <location>
        <begin position="776"/>
        <end position="884"/>
    </location>
</feature>